<feature type="compositionally biased region" description="Low complexity" evidence="1">
    <location>
        <begin position="185"/>
        <end position="194"/>
    </location>
</feature>
<feature type="compositionally biased region" description="Basic and acidic residues" evidence="1">
    <location>
        <begin position="261"/>
        <end position="272"/>
    </location>
</feature>
<gene>
    <name evidence="3" type="primary">LRRC75A</name>
</gene>
<accession>A0ABM4FLI2</accession>
<feature type="region of interest" description="Disordered" evidence="1">
    <location>
        <begin position="253"/>
        <end position="301"/>
    </location>
</feature>
<feature type="region of interest" description="Disordered" evidence="1">
    <location>
        <begin position="1"/>
        <end position="32"/>
    </location>
</feature>
<sequence length="301" mass="32055">MGTRQTKGCSPGGTGESPPPPPRKRLPPRDRGDFLASLVAKSGEKFGRGGGSLPPYHRRVCLIQDMLLLAKQGKQEEATELLRHLRQDLGMESTSLDDVLYRYASFRNLVDPITHDLIISLARYIHCPKPPESRADGEAAGQHGGPVGHPADAEGPGARRGVPAAQRGARGHGGAVLHRADGRDAAAAAAGAGRPAPPHHPLPQRQPAHQGRPAGPHRSPQGPQEVPQRHLDRPRQQRGHLLLAAALLGQPEEALPQARQLADHPGVRRGPAERPGGPRRPGREPGGPASRRPRRGRAGPP</sequence>
<organism evidence="2 3">
    <name type="scientific">Apteryx mantelli</name>
    <name type="common">North Island brown kiwi</name>
    <dbReference type="NCBI Taxonomy" id="2696672"/>
    <lineage>
        <taxon>Eukaryota</taxon>
        <taxon>Metazoa</taxon>
        <taxon>Chordata</taxon>
        <taxon>Craniata</taxon>
        <taxon>Vertebrata</taxon>
        <taxon>Euteleostomi</taxon>
        <taxon>Archelosauria</taxon>
        <taxon>Archosauria</taxon>
        <taxon>Dinosauria</taxon>
        <taxon>Saurischia</taxon>
        <taxon>Theropoda</taxon>
        <taxon>Coelurosauria</taxon>
        <taxon>Aves</taxon>
        <taxon>Palaeognathae</taxon>
        <taxon>Apterygiformes</taxon>
        <taxon>Apterygidae</taxon>
        <taxon>Apteryx</taxon>
    </lineage>
</organism>
<dbReference type="PANTHER" id="PTHR39654">
    <property type="entry name" value="LEUCINE-RICH REPEAT-CONTAINING PROTEIN 75A-LIKE ISOFORM X1"/>
    <property type="match status" value="1"/>
</dbReference>
<proteinExistence type="predicted"/>
<evidence type="ECO:0000313" key="2">
    <source>
        <dbReference type="Proteomes" id="UP001652627"/>
    </source>
</evidence>
<protein>
    <submittedName>
        <fullName evidence="3">Leucine-rich repeat-containing protein 75A isoform X2</fullName>
    </submittedName>
</protein>
<feature type="region of interest" description="Disordered" evidence="1">
    <location>
        <begin position="130"/>
        <end position="235"/>
    </location>
</feature>
<dbReference type="PANTHER" id="PTHR39654:SF3">
    <property type="entry name" value="LEUCINE RICH REPEAT CONTAINING 75A"/>
    <property type="match status" value="1"/>
</dbReference>
<feature type="compositionally biased region" description="Basic residues" evidence="1">
    <location>
        <begin position="291"/>
        <end position="301"/>
    </location>
</feature>
<evidence type="ECO:0000313" key="3">
    <source>
        <dbReference type="RefSeq" id="XP_067165799.1"/>
    </source>
</evidence>
<dbReference type="GeneID" id="106487702"/>
<name>A0ABM4FLI2_9AVES</name>
<dbReference type="RefSeq" id="XP_067165799.1">
    <property type="nucleotide sequence ID" value="XM_067309698.1"/>
</dbReference>
<evidence type="ECO:0000256" key="1">
    <source>
        <dbReference type="SAM" id="MobiDB-lite"/>
    </source>
</evidence>
<keyword evidence="2" id="KW-1185">Reference proteome</keyword>
<reference evidence="3" key="1">
    <citation type="submission" date="2025-08" db="UniProtKB">
        <authorList>
            <consortium name="RefSeq"/>
        </authorList>
    </citation>
    <scope>IDENTIFICATION</scope>
    <source>
        <tissue evidence="3">Blood</tissue>
    </source>
</reference>
<dbReference type="Proteomes" id="UP001652627">
    <property type="component" value="Chromosome 22"/>
</dbReference>